<protein>
    <submittedName>
        <fullName evidence="2">DVU3141 family protein</fullName>
    </submittedName>
</protein>
<dbReference type="RefSeq" id="WP_395545710.1">
    <property type="nucleotide sequence ID" value="NZ_JBGFTR010000021.1"/>
</dbReference>
<reference evidence="2 3" key="1">
    <citation type="submission" date="2024-08" db="EMBL/GenBank/DDBJ databases">
        <title>Oceanimonas smirnovii Genome sequencing and assembly.</title>
        <authorList>
            <person name="Tang B."/>
        </authorList>
    </citation>
    <scope>NUCLEOTIDE SEQUENCE [LARGE SCALE GENOMIC DNA]</scope>
    <source>
        <strain evidence="2 3">OS2020-119</strain>
    </source>
</reference>
<proteinExistence type="predicted"/>
<evidence type="ECO:0000313" key="2">
    <source>
        <dbReference type="EMBL" id="MFH7566170.1"/>
    </source>
</evidence>
<keyword evidence="1" id="KW-0732">Signal</keyword>
<gene>
    <name evidence="2" type="ORF">AB9R89_12630</name>
</gene>
<dbReference type="Pfam" id="PF16587">
    <property type="entry name" value="DUF5061"/>
    <property type="match status" value="1"/>
</dbReference>
<feature type="chain" id="PRO_5046323885" evidence="1">
    <location>
        <begin position="28"/>
        <end position="116"/>
    </location>
</feature>
<evidence type="ECO:0000313" key="3">
    <source>
        <dbReference type="Proteomes" id="UP001610706"/>
    </source>
</evidence>
<name>A0ABW7P3W5_9GAMM</name>
<comment type="caution">
    <text evidence="2">The sequence shown here is derived from an EMBL/GenBank/DDBJ whole genome shotgun (WGS) entry which is preliminary data.</text>
</comment>
<dbReference type="InterPro" id="IPR032258">
    <property type="entry name" value="DUF5061"/>
</dbReference>
<organism evidence="2 3">
    <name type="scientific">Oceanimonas smirnovii</name>
    <dbReference type="NCBI Taxonomy" id="264574"/>
    <lineage>
        <taxon>Bacteria</taxon>
        <taxon>Pseudomonadati</taxon>
        <taxon>Pseudomonadota</taxon>
        <taxon>Gammaproteobacteria</taxon>
        <taxon>Aeromonadales</taxon>
        <taxon>Aeromonadaceae</taxon>
        <taxon>Oceanimonas</taxon>
    </lineage>
</organism>
<keyword evidence="3" id="KW-1185">Reference proteome</keyword>
<evidence type="ECO:0000256" key="1">
    <source>
        <dbReference type="SAM" id="SignalP"/>
    </source>
</evidence>
<dbReference type="Proteomes" id="UP001610706">
    <property type="component" value="Unassembled WGS sequence"/>
</dbReference>
<sequence length="116" mass="12115">MSLIRTPLAGTLVALCLTLAGCANHHAATSSANTINSTPLNEFLNNAANHSATQLATSPWGPNVQITAGATYFAASGKTCRPLQITLPAGSQQEQIACQAKNGEWQLSRPFGSHKL</sequence>
<feature type="signal peptide" evidence="1">
    <location>
        <begin position="1"/>
        <end position="27"/>
    </location>
</feature>
<dbReference type="EMBL" id="JBGFTR010000021">
    <property type="protein sequence ID" value="MFH7566170.1"/>
    <property type="molecule type" value="Genomic_DNA"/>
</dbReference>
<dbReference type="PROSITE" id="PS51257">
    <property type="entry name" value="PROKAR_LIPOPROTEIN"/>
    <property type="match status" value="1"/>
</dbReference>
<accession>A0ABW7P3W5</accession>